<comment type="subcellular location">
    <subcellularLocation>
        <location evidence="1">Cell membrane</location>
        <topology evidence="1">Single-pass type II membrane protein</topology>
    </subcellularLocation>
    <subcellularLocation>
        <location evidence="3">Membrane</location>
        <topology evidence="3">Single-pass type II membrane protein</topology>
    </subcellularLocation>
</comment>
<dbReference type="GO" id="GO:0006465">
    <property type="term" value="P:signal peptide processing"/>
    <property type="evidence" value="ECO:0007669"/>
    <property type="project" value="InterPro"/>
</dbReference>
<dbReference type="NCBIfam" id="TIGR02227">
    <property type="entry name" value="sigpep_I_bact"/>
    <property type="match status" value="1"/>
</dbReference>
<evidence type="ECO:0000256" key="2">
    <source>
        <dbReference type="ARBA" id="ARBA00009370"/>
    </source>
</evidence>
<dbReference type="SUPFAM" id="SSF51306">
    <property type="entry name" value="LexA/Signal peptidase"/>
    <property type="match status" value="1"/>
</dbReference>
<evidence type="ECO:0000256" key="4">
    <source>
        <dbReference type="SAM" id="MobiDB-lite"/>
    </source>
</evidence>
<dbReference type="STRING" id="903983.BCR23_10200"/>
<evidence type="ECO:0000259" key="5">
    <source>
        <dbReference type="Pfam" id="PF10502"/>
    </source>
</evidence>
<dbReference type="Pfam" id="PF10502">
    <property type="entry name" value="Peptidase_S26"/>
    <property type="match status" value="1"/>
</dbReference>
<feature type="region of interest" description="Disordered" evidence="4">
    <location>
        <begin position="1"/>
        <end position="40"/>
    </location>
</feature>
<dbReference type="InterPro" id="IPR019533">
    <property type="entry name" value="Peptidase_S26"/>
</dbReference>
<comment type="caution">
    <text evidence="6">The sequence shown here is derived from an EMBL/GenBank/DDBJ whole genome shotgun (WGS) entry which is preliminary data.</text>
</comment>
<gene>
    <name evidence="6" type="ORF">BCR23_10200</name>
</gene>
<dbReference type="GO" id="GO:0009003">
    <property type="term" value="F:signal peptidase activity"/>
    <property type="evidence" value="ECO:0007669"/>
    <property type="project" value="UniProtKB-EC"/>
</dbReference>
<feature type="compositionally biased region" description="Basic residues" evidence="4">
    <location>
        <begin position="11"/>
        <end position="28"/>
    </location>
</feature>
<dbReference type="EMBL" id="MIKB01000016">
    <property type="protein sequence ID" value="OEG15199.1"/>
    <property type="molecule type" value="Genomic_DNA"/>
</dbReference>
<protein>
    <recommendedName>
        <fullName evidence="3">Signal peptidase I</fullName>
        <ecNumber evidence="3">3.4.21.89</ecNumber>
    </recommendedName>
</protein>
<dbReference type="InterPro" id="IPR036286">
    <property type="entry name" value="LexA/Signal_pep-like_sf"/>
</dbReference>
<evidence type="ECO:0000313" key="7">
    <source>
        <dbReference type="Proteomes" id="UP000094764"/>
    </source>
</evidence>
<dbReference type="PANTHER" id="PTHR43390:SF1">
    <property type="entry name" value="CHLOROPLAST PROCESSING PEPTIDASE"/>
    <property type="match status" value="1"/>
</dbReference>
<feature type="domain" description="Peptidase S26" evidence="5">
    <location>
        <begin position="84"/>
        <end position="242"/>
    </location>
</feature>
<evidence type="ECO:0000313" key="6">
    <source>
        <dbReference type="EMBL" id="OEG15199.1"/>
    </source>
</evidence>
<name>A0A1E5GRA3_9ENTE</name>
<dbReference type="Proteomes" id="UP000094764">
    <property type="component" value="Unassembled WGS sequence"/>
</dbReference>
<sequence length="251" mass="29330">MSTTKENAPSKKAKKKSSKVVKSRRVARLKKEANNGKKNALLKNEKKFFISENKKRKKAKQNLKKKKSRRKKRWGIMLKQIFLEFGASLVLLGVLLYFISFFVFSISKVEGYSMTPSLNNGEWVFVSKVSQVKRFKLVLYRDAESKELAIRRVIGLPGEQIYYENDVLYVNDNEVFERFIVEPIGRAKNHSTKYTEDWHPEIPVIPKGKYLILGDNRPYAMDSRSYGYIDEKEIEGIVEMRLLPIHQIQQF</sequence>
<proteinExistence type="inferred from homology"/>
<dbReference type="CDD" id="cd06530">
    <property type="entry name" value="S26_SPase_I"/>
    <property type="match status" value="1"/>
</dbReference>
<dbReference type="AlphaFoldDB" id="A0A1E5GRA3"/>
<accession>A0A1E5GRA3</accession>
<dbReference type="PANTHER" id="PTHR43390">
    <property type="entry name" value="SIGNAL PEPTIDASE I"/>
    <property type="match status" value="1"/>
</dbReference>
<keyword evidence="3" id="KW-0645">Protease</keyword>
<dbReference type="EC" id="3.4.21.89" evidence="3"/>
<keyword evidence="3" id="KW-0378">Hydrolase</keyword>
<dbReference type="PRINTS" id="PR00727">
    <property type="entry name" value="LEADERPTASE"/>
</dbReference>
<dbReference type="OrthoDB" id="2188996at2"/>
<dbReference type="GO" id="GO:0005886">
    <property type="term" value="C:plasma membrane"/>
    <property type="evidence" value="ECO:0007669"/>
    <property type="project" value="UniProtKB-SubCell"/>
</dbReference>
<evidence type="ECO:0000256" key="1">
    <source>
        <dbReference type="ARBA" id="ARBA00004401"/>
    </source>
</evidence>
<dbReference type="InterPro" id="IPR000223">
    <property type="entry name" value="Pept_S26A_signal_pept_1"/>
</dbReference>
<dbReference type="Gene3D" id="2.10.109.10">
    <property type="entry name" value="Umud Fragment, subunit A"/>
    <property type="match status" value="1"/>
</dbReference>
<dbReference type="GO" id="GO:0004252">
    <property type="term" value="F:serine-type endopeptidase activity"/>
    <property type="evidence" value="ECO:0007669"/>
    <property type="project" value="InterPro"/>
</dbReference>
<dbReference type="PATRIC" id="fig|903983.4.peg.2261"/>
<keyword evidence="7" id="KW-1185">Reference proteome</keyword>
<reference evidence="7" key="1">
    <citation type="submission" date="2016-09" db="EMBL/GenBank/DDBJ databases">
        <authorList>
            <person name="Gulvik C.A."/>
        </authorList>
    </citation>
    <scope>NUCLEOTIDE SEQUENCE [LARGE SCALE GENOMIC DNA]</scope>
    <source>
        <strain evidence="7">LMG 26306</strain>
    </source>
</reference>
<organism evidence="6 7">
    <name type="scientific">Enterococcus quebecensis</name>
    <dbReference type="NCBI Taxonomy" id="903983"/>
    <lineage>
        <taxon>Bacteria</taxon>
        <taxon>Bacillati</taxon>
        <taxon>Bacillota</taxon>
        <taxon>Bacilli</taxon>
        <taxon>Lactobacillales</taxon>
        <taxon>Enterococcaceae</taxon>
        <taxon>Enterococcus</taxon>
    </lineage>
</organism>
<comment type="similarity">
    <text evidence="2 3">Belongs to the peptidase S26 family.</text>
</comment>
<evidence type="ECO:0000256" key="3">
    <source>
        <dbReference type="RuleBase" id="RU362042"/>
    </source>
</evidence>
<dbReference type="RefSeq" id="WP_069635688.1">
    <property type="nucleotide sequence ID" value="NZ_JXKZ01000005.1"/>
</dbReference>
<comment type="catalytic activity">
    <reaction evidence="3">
        <text>Cleavage of hydrophobic, N-terminal signal or leader sequences from secreted and periplasmic proteins.</text>
        <dbReference type="EC" id="3.4.21.89"/>
    </reaction>
</comment>